<dbReference type="RefSeq" id="WP_008848380.1">
    <property type="nucleotide sequence ID" value="NZ_AOJH01000053.1"/>
</dbReference>
<proteinExistence type="predicted"/>
<evidence type="ECO:0000256" key="1">
    <source>
        <dbReference type="SAM" id="MobiDB-lite"/>
    </source>
</evidence>
<dbReference type="STRING" id="1230456.C468_08289"/>
<feature type="compositionally biased region" description="Basic and acidic residues" evidence="1">
    <location>
        <begin position="1"/>
        <end position="33"/>
    </location>
</feature>
<dbReference type="AlphaFoldDB" id="M0P5N5"/>
<organism evidence="2 3">
    <name type="scientific">Halorubrum kocurii JCM 14978</name>
    <dbReference type="NCBI Taxonomy" id="1230456"/>
    <lineage>
        <taxon>Archaea</taxon>
        <taxon>Methanobacteriati</taxon>
        <taxon>Methanobacteriota</taxon>
        <taxon>Stenosarchaea group</taxon>
        <taxon>Halobacteria</taxon>
        <taxon>Halobacteriales</taxon>
        <taxon>Haloferacaceae</taxon>
        <taxon>Halorubrum</taxon>
    </lineage>
</organism>
<reference evidence="2 3" key="1">
    <citation type="journal article" date="2014" name="PLoS Genet.">
        <title>Phylogenetically driven sequencing of extremely halophilic archaea reveals strategies for static and dynamic osmo-response.</title>
        <authorList>
            <person name="Becker E.A."/>
            <person name="Seitzer P.M."/>
            <person name="Tritt A."/>
            <person name="Larsen D."/>
            <person name="Krusor M."/>
            <person name="Yao A.I."/>
            <person name="Wu D."/>
            <person name="Madern D."/>
            <person name="Eisen J.A."/>
            <person name="Darling A.E."/>
            <person name="Facciotti M.T."/>
        </authorList>
    </citation>
    <scope>NUCLEOTIDE SEQUENCE [LARGE SCALE GENOMIC DNA]</scope>
    <source>
        <strain evidence="2 3">JCM 14978</strain>
    </source>
</reference>
<sequence length="109" mass="11999">MADTKSGRDEQARDEARRRIERDISEARERGDEPEPVADPPTECHRRGCSEPAAFSVTERYQEETGAGAVEATAFLCADHAADESPANLEDAYEGYVFHVEPVADDADD</sequence>
<feature type="region of interest" description="Disordered" evidence="1">
    <location>
        <begin position="1"/>
        <end position="49"/>
    </location>
</feature>
<dbReference type="PATRIC" id="fig|1230456.3.peg.1636"/>
<accession>M0P5N5</accession>
<dbReference type="EMBL" id="AOJH01000053">
    <property type="protein sequence ID" value="EMA64844.1"/>
    <property type="molecule type" value="Genomic_DNA"/>
</dbReference>
<name>M0P5N5_9EURY</name>
<comment type="caution">
    <text evidence="2">The sequence shown here is derived from an EMBL/GenBank/DDBJ whole genome shotgun (WGS) entry which is preliminary data.</text>
</comment>
<evidence type="ECO:0000313" key="3">
    <source>
        <dbReference type="Proteomes" id="UP000011546"/>
    </source>
</evidence>
<protein>
    <submittedName>
        <fullName evidence="2">Uncharacterized protein</fullName>
    </submittedName>
</protein>
<evidence type="ECO:0000313" key="2">
    <source>
        <dbReference type="EMBL" id="EMA64844.1"/>
    </source>
</evidence>
<keyword evidence="3" id="KW-1185">Reference proteome</keyword>
<dbReference type="Proteomes" id="UP000011546">
    <property type="component" value="Unassembled WGS sequence"/>
</dbReference>
<gene>
    <name evidence="2" type="ORF">C468_08289</name>
</gene>
<dbReference type="OrthoDB" id="282728at2157"/>